<gene>
    <name evidence="5" type="ORF">JOE21_001908</name>
</gene>
<dbReference type="Pfam" id="PF00067">
    <property type="entry name" value="p450"/>
    <property type="match status" value="1"/>
</dbReference>
<dbReference type="EMBL" id="JAVDQG010000004">
    <property type="protein sequence ID" value="MDR6225902.1"/>
    <property type="molecule type" value="Genomic_DNA"/>
</dbReference>
<reference evidence="5 6" key="1">
    <citation type="submission" date="2023-07" db="EMBL/GenBank/DDBJ databases">
        <title>Genomic Encyclopedia of Type Strains, Phase IV (KMG-IV): sequencing the most valuable type-strain genomes for metagenomic binning, comparative biology and taxonomic classification.</title>
        <authorList>
            <person name="Goeker M."/>
        </authorList>
    </citation>
    <scope>NUCLEOTIDE SEQUENCE [LARGE SCALE GENOMIC DNA]</scope>
    <source>
        <strain evidence="5 6">DSM 45903</strain>
    </source>
</reference>
<dbReference type="CDD" id="cd11029">
    <property type="entry name" value="CYP107-like"/>
    <property type="match status" value="1"/>
</dbReference>
<dbReference type="PANTHER" id="PTHR46696">
    <property type="entry name" value="P450, PUTATIVE (EUROFUNG)-RELATED"/>
    <property type="match status" value="1"/>
</dbReference>
<dbReference type="Gene3D" id="1.10.630.10">
    <property type="entry name" value="Cytochrome P450"/>
    <property type="match status" value="1"/>
</dbReference>
<organism evidence="5 6">
    <name type="scientific">Desmospora profundinema</name>
    <dbReference type="NCBI Taxonomy" id="1571184"/>
    <lineage>
        <taxon>Bacteria</taxon>
        <taxon>Bacillati</taxon>
        <taxon>Bacillota</taxon>
        <taxon>Bacilli</taxon>
        <taxon>Bacillales</taxon>
        <taxon>Thermoactinomycetaceae</taxon>
        <taxon>Desmospora</taxon>
    </lineage>
</organism>
<name>A0ABU1IM89_9BACL</name>
<dbReference type="PRINTS" id="PR00359">
    <property type="entry name" value="BP450"/>
</dbReference>
<keyword evidence="6" id="KW-1185">Reference proteome</keyword>
<dbReference type="RefSeq" id="WP_309865106.1">
    <property type="nucleotide sequence ID" value="NZ_JAVDQG010000004.1"/>
</dbReference>
<dbReference type="InterPro" id="IPR001128">
    <property type="entry name" value="Cyt_P450"/>
</dbReference>
<dbReference type="PROSITE" id="PS00086">
    <property type="entry name" value="CYTOCHROME_P450"/>
    <property type="match status" value="1"/>
</dbReference>
<evidence type="ECO:0000313" key="5">
    <source>
        <dbReference type="EMBL" id="MDR6225902.1"/>
    </source>
</evidence>
<dbReference type="InterPro" id="IPR002397">
    <property type="entry name" value="Cyt_P450_B"/>
</dbReference>
<comment type="similarity">
    <text evidence="1 4">Belongs to the cytochrome P450 family.</text>
</comment>
<evidence type="ECO:0000256" key="1">
    <source>
        <dbReference type="ARBA" id="ARBA00010617"/>
    </source>
</evidence>
<proteinExistence type="inferred from homology"/>
<sequence length="405" mass="46697">MGSNRPSTLAPDFFSPRFREQAYTLYRDLREKGAVHPIQMPSGEPAWLVTRYDAALAALKDPRFIKNPRTLPDWKDDLPEEIEVFDEHMLAADPPDHTRLRNLVHQAFTPRMIEGMNHRIQEIADTLLDQIASTPSRRCDLIDAYAFPLPILVICEMLGIPADDRKRFREWSNALLATTNRPEKMEEARPKMKEFQEYLGELFHMRRSDPADDLVSRLVHVEEEGSRLTSNELYSMIFLLIIAGHETTVNLIGNGVLALFQHREQRELLRRRPELLDHAVEEILRYYSPVEMATDRWAAEDLSFFGEPIPQGSLVIVALGSANRDKSQFPEPDRFDITRQPNRHLAFGMGIHYCLGAPLARLEAKIAIPTLLERLPELTLDFGEEPLPWRQDFLMRGLTKLPVRF</sequence>
<dbReference type="SUPFAM" id="SSF48264">
    <property type="entry name" value="Cytochrome P450"/>
    <property type="match status" value="1"/>
</dbReference>
<dbReference type="PANTHER" id="PTHR46696:SF1">
    <property type="entry name" value="CYTOCHROME P450 YJIB-RELATED"/>
    <property type="match status" value="1"/>
</dbReference>
<dbReference type="InterPro" id="IPR017972">
    <property type="entry name" value="Cyt_P450_CS"/>
</dbReference>
<keyword evidence="4" id="KW-0560">Oxidoreductase</keyword>
<accession>A0ABU1IM89</accession>
<dbReference type="InterPro" id="IPR036396">
    <property type="entry name" value="Cyt_P450_sf"/>
</dbReference>
<dbReference type="Proteomes" id="UP001185012">
    <property type="component" value="Unassembled WGS sequence"/>
</dbReference>
<keyword evidence="4" id="KW-0479">Metal-binding</keyword>
<comment type="caution">
    <text evidence="5">The sequence shown here is derived from an EMBL/GenBank/DDBJ whole genome shotgun (WGS) entry which is preliminary data.</text>
</comment>
<evidence type="ECO:0000256" key="3">
    <source>
        <dbReference type="ARBA" id="ARBA00023033"/>
    </source>
</evidence>
<protein>
    <submittedName>
        <fullName evidence="5">Cytochrome P450</fullName>
    </submittedName>
</protein>
<keyword evidence="3 4" id="KW-0503">Monooxygenase</keyword>
<evidence type="ECO:0000256" key="4">
    <source>
        <dbReference type="RuleBase" id="RU000461"/>
    </source>
</evidence>
<keyword evidence="4" id="KW-0408">Iron</keyword>
<evidence type="ECO:0000256" key="2">
    <source>
        <dbReference type="ARBA" id="ARBA00022617"/>
    </source>
</evidence>
<dbReference type="PRINTS" id="PR00385">
    <property type="entry name" value="P450"/>
</dbReference>
<evidence type="ECO:0000313" key="6">
    <source>
        <dbReference type="Proteomes" id="UP001185012"/>
    </source>
</evidence>
<keyword evidence="2 4" id="KW-0349">Heme</keyword>